<dbReference type="AlphaFoldDB" id="A0AAV1F8C3"/>
<name>A0AAV1F8C3_XYRNO</name>
<dbReference type="EMBL" id="OY660868">
    <property type="protein sequence ID" value="CAJ1057417.1"/>
    <property type="molecule type" value="Genomic_DNA"/>
</dbReference>
<dbReference type="Proteomes" id="UP001178508">
    <property type="component" value="Chromosome 5"/>
</dbReference>
<organism evidence="1 2">
    <name type="scientific">Xyrichtys novacula</name>
    <name type="common">Pearly razorfish</name>
    <name type="synonym">Hemipteronotus novacula</name>
    <dbReference type="NCBI Taxonomy" id="13765"/>
    <lineage>
        <taxon>Eukaryota</taxon>
        <taxon>Metazoa</taxon>
        <taxon>Chordata</taxon>
        <taxon>Craniata</taxon>
        <taxon>Vertebrata</taxon>
        <taxon>Euteleostomi</taxon>
        <taxon>Actinopterygii</taxon>
        <taxon>Neopterygii</taxon>
        <taxon>Teleostei</taxon>
        <taxon>Neoteleostei</taxon>
        <taxon>Acanthomorphata</taxon>
        <taxon>Eupercaria</taxon>
        <taxon>Labriformes</taxon>
        <taxon>Labridae</taxon>
        <taxon>Xyrichtys</taxon>
    </lineage>
</organism>
<protein>
    <submittedName>
        <fullName evidence="1">Uncharacterized protein</fullName>
    </submittedName>
</protein>
<keyword evidence="2" id="KW-1185">Reference proteome</keyword>
<reference evidence="1" key="1">
    <citation type="submission" date="2023-08" db="EMBL/GenBank/DDBJ databases">
        <authorList>
            <person name="Alioto T."/>
            <person name="Alioto T."/>
            <person name="Gomez Garrido J."/>
        </authorList>
    </citation>
    <scope>NUCLEOTIDE SEQUENCE</scope>
</reference>
<proteinExistence type="predicted"/>
<evidence type="ECO:0000313" key="1">
    <source>
        <dbReference type="EMBL" id="CAJ1057417.1"/>
    </source>
</evidence>
<gene>
    <name evidence="1" type="ORF">XNOV1_A015614</name>
</gene>
<sequence length="192" mass="21734">MNWTVKAGLLATQQHSTSLVSEFTVLCKVCLFAEQAPVLFLTVWSHIVHHYAHKNLPNFDTRSRNMSYPVTETLPDCNSSFMPPDISIHTVVLCIHTQDFSTRIPSYYMPCSHSPLPKSLFWAEIQQKVQGWPLPQIKATVFTQITFQSLQIEFTLLSAANRALPLRTGELNTGAIPQLFSETQLCNVLSWL</sequence>
<accession>A0AAV1F8C3</accession>
<evidence type="ECO:0000313" key="2">
    <source>
        <dbReference type="Proteomes" id="UP001178508"/>
    </source>
</evidence>